<dbReference type="EMBL" id="JAHRIQ010023843">
    <property type="protein sequence ID" value="MEQ2228501.1"/>
    <property type="molecule type" value="Genomic_DNA"/>
</dbReference>
<evidence type="ECO:0000313" key="1">
    <source>
        <dbReference type="EMBL" id="MEQ2228501.1"/>
    </source>
</evidence>
<protein>
    <submittedName>
        <fullName evidence="1">Uncharacterized protein</fullName>
    </submittedName>
</protein>
<evidence type="ECO:0000313" key="2">
    <source>
        <dbReference type="Proteomes" id="UP001482620"/>
    </source>
</evidence>
<reference evidence="1 2" key="1">
    <citation type="submission" date="2021-06" db="EMBL/GenBank/DDBJ databases">
        <authorList>
            <person name="Palmer J.M."/>
        </authorList>
    </citation>
    <scope>NUCLEOTIDE SEQUENCE [LARGE SCALE GENOMIC DNA]</scope>
    <source>
        <strain evidence="2">if_2019</strain>
        <tissue evidence="1">Muscle</tissue>
    </source>
</reference>
<sequence>MADCRLSRSVHVSLNKPEWITSRSLNASCTHQQDPGQVYEEGSAPATLTLEEVMAPLKWEASARQKNQIKNQ</sequence>
<proteinExistence type="predicted"/>
<comment type="caution">
    <text evidence="1">The sequence shown here is derived from an EMBL/GenBank/DDBJ whole genome shotgun (WGS) entry which is preliminary data.</text>
</comment>
<organism evidence="1 2">
    <name type="scientific">Ilyodon furcidens</name>
    <name type="common">goldbreast splitfin</name>
    <dbReference type="NCBI Taxonomy" id="33524"/>
    <lineage>
        <taxon>Eukaryota</taxon>
        <taxon>Metazoa</taxon>
        <taxon>Chordata</taxon>
        <taxon>Craniata</taxon>
        <taxon>Vertebrata</taxon>
        <taxon>Euteleostomi</taxon>
        <taxon>Actinopterygii</taxon>
        <taxon>Neopterygii</taxon>
        <taxon>Teleostei</taxon>
        <taxon>Neoteleostei</taxon>
        <taxon>Acanthomorphata</taxon>
        <taxon>Ovalentaria</taxon>
        <taxon>Atherinomorphae</taxon>
        <taxon>Cyprinodontiformes</taxon>
        <taxon>Goodeidae</taxon>
        <taxon>Ilyodon</taxon>
    </lineage>
</organism>
<gene>
    <name evidence="1" type="ORF">ILYODFUR_009589</name>
</gene>
<dbReference type="Proteomes" id="UP001482620">
    <property type="component" value="Unassembled WGS sequence"/>
</dbReference>
<name>A0ABV0T8Y6_9TELE</name>
<keyword evidence="2" id="KW-1185">Reference proteome</keyword>
<accession>A0ABV0T8Y6</accession>